<dbReference type="GO" id="GO:0005886">
    <property type="term" value="C:plasma membrane"/>
    <property type="evidence" value="ECO:0007669"/>
    <property type="project" value="UniProtKB-SubCell"/>
</dbReference>
<dbReference type="GO" id="GO:0050136">
    <property type="term" value="F:NADH dehydrogenase (quinone) (non-electrogenic) activity"/>
    <property type="evidence" value="ECO:0007669"/>
    <property type="project" value="UniProtKB-UniRule"/>
</dbReference>
<evidence type="ECO:0000256" key="6">
    <source>
        <dbReference type="ARBA" id="ARBA00022989"/>
    </source>
</evidence>
<dbReference type="AlphaFoldDB" id="A0A2M7FYB9"/>
<evidence type="ECO:0000256" key="1">
    <source>
        <dbReference type="ARBA" id="ARBA00004141"/>
    </source>
</evidence>
<evidence type="ECO:0000256" key="5">
    <source>
        <dbReference type="ARBA" id="ARBA00022719"/>
    </source>
</evidence>
<evidence type="ECO:0000256" key="3">
    <source>
        <dbReference type="ARBA" id="ARBA00022448"/>
    </source>
</evidence>
<keyword evidence="8" id="KW-0830">Ubiquinone</keyword>
<dbReference type="Gene3D" id="1.10.287.3510">
    <property type="match status" value="1"/>
</dbReference>
<gene>
    <name evidence="8" type="primary">nuoK</name>
    <name evidence="9" type="ORF">COW36_23585</name>
</gene>
<keyword evidence="8" id="KW-1003">Cell membrane</keyword>
<keyword evidence="7 8" id="KW-0472">Membrane</keyword>
<dbReference type="NCBIfam" id="NF004320">
    <property type="entry name" value="PRK05715.1-2"/>
    <property type="match status" value="1"/>
</dbReference>
<keyword evidence="6 8" id="KW-1133">Transmembrane helix</keyword>
<sequence>MANEILNIGLKHYLLVAALLFSIGLFGLITSRNLIKVLMSIEFILNAANINFVAFSHYVTPHELTGQVFAIFVMTIAAAEAGVALAIALSIYKHFQSVDMDKIHLMKW</sequence>
<feature type="transmembrane region" description="Helical" evidence="8">
    <location>
        <begin position="12"/>
        <end position="30"/>
    </location>
</feature>
<dbReference type="GO" id="GO:0042773">
    <property type="term" value="P:ATP synthesis coupled electron transport"/>
    <property type="evidence" value="ECO:0007669"/>
    <property type="project" value="InterPro"/>
</dbReference>
<proteinExistence type="inferred from homology"/>
<keyword evidence="8" id="KW-0520">NAD</keyword>
<evidence type="ECO:0000256" key="2">
    <source>
        <dbReference type="ARBA" id="ARBA00010519"/>
    </source>
</evidence>
<dbReference type="GO" id="GO:0048038">
    <property type="term" value="F:quinone binding"/>
    <property type="evidence" value="ECO:0007669"/>
    <property type="project" value="UniProtKB-KW"/>
</dbReference>
<keyword evidence="3 8" id="KW-0813">Transport</keyword>
<dbReference type="InterPro" id="IPR001133">
    <property type="entry name" value="NADH_UbQ_OxRdtase_chain4L/K"/>
</dbReference>
<comment type="subcellular location">
    <subcellularLocation>
        <location evidence="8">Cell membrane</location>
        <topology evidence="8">Multi-pass membrane protein</topology>
    </subcellularLocation>
    <subcellularLocation>
        <location evidence="1">Membrane</location>
        <topology evidence="1">Multi-pass membrane protein</topology>
    </subcellularLocation>
</comment>
<dbReference type="PANTHER" id="PTHR11434">
    <property type="entry name" value="NADH-UBIQUINONE OXIDOREDUCTASE SUBUNIT ND4L"/>
    <property type="match status" value="1"/>
</dbReference>
<keyword evidence="8" id="KW-1278">Translocase</keyword>
<dbReference type="NCBIfam" id="NF004323">
    <property type="entry name" value="PRK05715.1-5"/>
    <property type="match status" value="1"/>
</dbReference>
<evidence type="ECO:0000313" key="9">
    <source>
        <dbReference type="EMBL" id="PIW14020.1"/>
    </source>
</evidence>
<organism evidence="9 10">
    <name type="scientific">bacterium (Candidatus Blackallbacteria) CG17_big_fil_post_rev_8_21_14_2_50_48_46</name>
    <dbReference type="NCBI Taxonomy" id="2014261"/>
    <lineage>
        <taxon>Bacteria</taxon>
        <taxon>Candidatus Blackallbacteria</taxon>
    </lineage>
</organism>
<feature type="transmembrane region" description="Helical" evidence="8">
    <location>
        <begin position="68"/>
        <end position="92"/>
    </location>
</feature>
<evidence type="ECO:0000313" key="10">
    <source>
        <dbReference type="Proteomes" id="UP000231019"/>
    </source>
</evidence>
<evidence type="ECO:0000256" key="8">
    <source>
        <dbReference type="HAMAP-Rule" id="MF_01456"/>
    </source>
</evidence>
<keyword evidence="4 8" id="KW-0812">Transmembrane</keyword>
<dbReference type="Pfam" id="PF00420">
    <property type="entry name" value="Oxidored_q2"/>
    <property type="match status" value="1"/>
</dbReference>
<dbReference type="EC" id="7.1.1.-" evidence="8"/>
<comment type="subunit">
    <text evidence="8">NDH-1 is composed of 14 different subunits. Subunits NuoA, H, J, K, L, M, N constitute the membrane sector of the complex.</text>
</comment>
<comment type="catalytic activity">
    <reaction evidence="8">
        <text>a quinone + NADH + 5 H(+)(in) = a quinol + NAD(+) + 4 H(+)(out)</text>
        <dbReference type="Rhea" id="RHEA:57888"/>
        <dbReference type="ChEBI" id="CHEBI:15378"/>
        <dbReference type="ChEBI" id="CHEBI:24646"/>
        <dbReference type="ChEBI" id="CHEBI:57540"/>
        <dbReference type="ChEBI" id="CHEBI:57945"/>
        <dbReference type="ChEBI" id="CHEBI:132124"/>
    </reaction>
</comment>
<dbReference type="FunFam" id="1.10.287.3510:FF:000001">
    <property type="entry name" value="NADH-quinone oxidoreductase subunit K"/>
    <property type="match status" value="1"/>
</dbReference>
<comment type="function">
    <text evidence="8">NDH-1 shuttles electrons from NADH, via FMN and iron-sulfur (Fe-S) centers, to quinones in the respiratory chain. The immediate electron acceptor for the enzyme in this species is believed to be ubiquinone. Couples the redox reaction to proton translocation (for every two electrons transferred, four hydrogen ions are translocated across the cytoplasmic membrane), and thus conserves the redox energy in a proton gradient.</text>
</comment>
<keyword evidence="5 8" id="KW-0874">Quinone</keyword>
<protein>
    <recommendedName>
        <fullName evidence="8">NADH-quinone oxidoreductase subunit K</fullName>
        <ecNumber evidence="8">7.1.1.-</ecNumber>
    </recommendedName>
    <alternativeName>
        <fullName evidence="8">NADH dehydrogenase I subunit K</fullName>
    </alternativeName>
    <alternativeName>
        <fullName evidence="8">NDH-1 subunit K</fullName>
    </alternativeName>
</protein>
<comment type="similarity">
    <text evidence="2 8">Belongs to the complex I subunit 4L family.</text>
</comment>
<comment type="caution">
    <text evidence="8">Lacks conserved residue(s) required for the propagation of feature annotation.</text>
</comment>
<dbReference type="EMBL" id="PFFQ01000065">
    <property type="protein sequence ID" value="PIW14020.1"/>
    <property type="molecule type" value="Genomic_DNA"/>
</dbReference>
<evidence type="ECO:0000256" key="4">
    <source>
        <dbReference type="ARBA" id="ARBA00022692"/>
    </source>
</evidence>
<dbReference type="InterPro" id="IPR039428">
    <property type="entry name" value="NUOK/Mnh_C1-like"/>
</dbReference>
<dbReference type="Proteomes" id="UP000231019">
    <property type="component" value="Unassembled WGS sequence"/>
</dbReference>
<reference evidence="9 10" key="1">
    <citation type="submission" date="2017-09" db="EMBL/GenBank/DDBJ databases">
        <title>Depth-based differentiation of microbial function through sediment-hosted aquifers and enrichment of novel symbionts in the deep terrestrial subsurface.</title>
        <authorList>
            <person name="Probst A.J."/>
            <person name="Ladd B."/>
            <person name="Jarett J.K."/>
            <person name="Geller-Mcgrath D.E."/>
            <person name="Sieber C.M."/>
            <person name="Emerson J.B."/>
            <person name="Anantharaman K."/>
            <person name="Thomas B.C."/>
            <person name="Malmstrom R."/>
            <person name="Stieglmeier M."/>
            <person name="Klingl A."/>
            <person name="Woyke T."/>
            <person name="Ryan C.M."/>
            <person name="Banfield J.F."/>
        </authorList>
    </citation>
    <scope>NUCLEOTIDE SEQUENCE [LARGE SCALE GENOMIC DNA]</scope>
    <source>
        <strain evidence="9">CG17_big_fil_post_rev_8_21_14_2_50_48_46</strain>
    </source>
</reference>
<dbReference type="GO" id="GO:0030964">
    <property type="term" value="C:NADH dehydrogenase complex"/>
    <property type="evidence" value="ECO:0007669"/>
    <property type="project" value="TreeGrafter"/>
</dbReference>
<name>A0A2M7FYB9_9BACT</name>
<dbReference type="HAMAP" id="MF_01456">
    <property type="entry name" value="NDH1_NuoK"/>
    <property type="match status" value="1"/>
</dbReference>
<dbReference type="PANTHER" id="PTHR11434:SF16">
    <property type="entry name" value="NADH-UBIQUINONE OXIDOREDUCTASE CHAIN 4L"/>
    <property type="match status" value="1"/>
</dbReference>
<accession>A0A2M7FYB9</accession>
<dbReference type="NCBIfam" id="NF004322">
    <property type="entry name" value="PRK05715.1-4"/>
    <property type="match status" value="1"/>
</dbReference>
<evidence type="ECO:0000256" key="7">
    <source>
        <dbReference type="ARBA" id="ARBA00023136"/>
    </source>
</evidence>
<comment type="caution">
    <text evidence="9">The sequence shown here is derived from an EMBL/GenBank/DDBJ whole genome shotgun (WGS) entry which is preliminary data.</text>
</comment>